<comment type="caution">
    <text evidence="2">The sequence shown here is derived from an EMBL/GenBank/DDBJ whole genome shotgun (WGS) entry which is preliminary data.</text>
</comment>
<feature type="chain" id="PRO_5030740044" evidence="1">
    <location>
        <begin position="25"/>
        <end position="352"/>
    </location>
</feature>
<dbReference type="AlphaFoldDB" id="A0A7V0T4U0"/>
<evidence type="ECO:0000313" key="2">
    <source>
        <dbReference type="EMBL" id="HDQ98923.1"/>
    </source>
</evidence>
<accession>A0A7V0T4U0</accession>
<name>A0A7V0T4U0_UNCW3</name>
<protein>
    <submittedName>
        <fullName evidence="2">PorV/PorQ family protein</fullName>
    </submittedName>
</protein>
<dbReference type="EMBL" id="DSBX01000049">
    <property type="protein sequence ID" value="HDQ98923.1"/>
    <property type="molecule type" value="Genomic_DNA"/>
</dbReference>
<gene>
    <name evidence="2" type="ORF">ENN51_01355</name>
</gene>
<organism evidence="2">
    <name type="scientific">candidate division WOR-3 bacterium</name>
    <dbReference type="NCBI Taxonomy" id="2052148"/>
    <lineage>
        <taxon>Bacteria</taxon>
        <taxon>Bacteria division WOR-3</taxon>
    </lineage>
</organism>
<dbReference type="NCBIfam" id="NF033709">
    <property type="entry name" value="PorV_fam"/>
    <property type="match status" value="1"/>
</dbReference>
<keyword evidence="1" id="KW-0732">Signal</keyword>
<feature type="signal peptide" evidence="1">
    <location>
        <begin position="1"/>
        <end position="24"/>
    </location>
</feature>
<reference evidence="2" key="1">
    <citation type="journal article" date="2020" name="mSystems">
        <title>Genome- and Community-Level Interaction Insights into Carbon Utilization and Element Cycling Functions of Hydrothermarchaeota in Hydrothermal Sediment.</title>
        <authorList>
            <person name="Zhou Z."/>
            <person name="Liu Y."/>
            <person name="Xu W."/>
            <person name="Pan J."/>
            <person name="Luo Z.H."/>
            <person name="Li M."/>
        </authorList>
    </citation>
    <scope>NUCLEOTIDE SEQUENCE [LARGE SCALE GENOMIC DNA]</scope>
    <source>
        <strain evidence="2">SpSt-1182</strain>
    </source>
</reference>
<proteinExistence type="predicted"/>
<dbReference type="SUPFAM" id="SSF56935">
    <property type="entry name" value="Porins"/>
    <property type="match status" value="1"/>
</dbReference>
<dbReference type="Proteomes" id="UP000885672">
    <property type="component" value="Unassembled WGS sequence"/>
</dbReference>
<evidence type="ECO:0000256" key="1">
    <source>
        <dbReference type="SAM" id="SignalP"/>
    </source>
</evidence>
<dbReference type="Gene3D" id="2.40.160.60">
    <property type="entry name" value="Outer membrane protein transport protein (OMPP1/FadL/TodX)"/>
    <property type="match status" value="1"/>
</dbReference>
<sequence>MTRHTSLLLSALVATLLVVSAADAGFSKVGTTGANFLKIGVGRATAMGDAFVALADDPSASYFNPAGLALVGRSIQFNHVEWIADLRHDYLTAALPVPGFGTVGLSVTALTMGDMEQTTVDNPGTPVREDDGTGQIFGASDFAFAVSYARVITDKLSFGLTVKAVNQNIWDMSASAVGADLGLYYNTGFKSLRIGAAVQNYGTQLAFSGRQLDFTFPWPDSGPSQLPGSYRTNPAPLPTLFRFGIAYDLIEATEADPSRLTGTVELVHPSDINETVNFGFEYGVRDLFFLRGGYVLNTDLDYAADVGYLTGLTAGVGVKAAPAEGLTLGLDYTFRYFSYLNPTHRVLLTVGF</sequence>